<reference evidence="1" key="1">
    <citation type="submission" date="2020-06" db="EMBL/GenBank/DDBJ databases">
        <authorList>
            <consortium name="Plant Systems Biology data submission"/>
        </authorList>
    </citation>
    <scope>NUCLEOTIDE SEQUENCE</scope>
    <source>
        <strain evidence="1">D6</strain>
    </source>
</reference>
<keyword evidence="2" id="KW-1185">Reference proteome</keyword>
<dbReference type="AlphaFoldDB" id="A0A9N8DD47"/>
<comment type="caution">
    <text evidence="1">The sequence shown here is derived from an EMBL/GenBank/DDBJ whole genome shotgun (WGS) entry which is preliminary data.</text>
</comment>
<proteinExistence type="predicted"/>
<name>A0A9N8DD47_9STRA</name>
<protein>
    <submittedName>
        <fullName evidence="1">Uncharacterized protein</fullName>
    </submittedName>
</protein>
<gene>
    <name evidence="1" type="ORF">SEMRO_68_G038230.1</name>
</gene>
<evidence type="ECO:0000313" key="2">
    <source>
        <dbReference type="Proteomes" id="UP001153069"/>
    </source>
</evidence>
<dbReference type="Proteomes" id="UP001153069">
    <property type="component" value="Unassembled WGS sequence"/>
</dbReference>
<dbReference type="EMBL" id="CAICTM010000067">
    <property type="protein sequence ID" value="CAB9499776.1"/>
    <property type="molecule type" value="Genomic_DNA"/>
</dbReference>
<evidence type="ECO:0000313" key="1">
    <source>
        <dbReference type="EMBL" id="CAB9499776.1"/>
    </source>
</evidence>
<accession>A0A9N8DD47</accession>
<organism evidence="1 2">
    <name type="scientific">Seminavis robusta</name>
    <dbReference type="NCBI Taxonomy" id="568900"/>
    <lineage>
        <taxon>Eukaryota</taxon>
        <taxon>Sar</taxon>
        <taxon>Stramenopiles</taxon>
        <taxon>Ochrophyta</taxon>
        <taxon>Bacillariophyta</taxon>
        <taxon>Bacillariophyceae</taxon>
        <taxon>Bacillariophycidae</taxon>
        <taxon>Naviculales</taxon>
        <taxon>Naviculaceae</taxon>
        <taxon>Seminavis</taxon>
    </lineage>
</organism>
<sequence>MAPRKSISVSDRIGALEECAIKFKDHLIDTSGVALTAILRLAVAQCARDAVYCKECAKELPRDACLRPGTKIYGKVAAIHHSVPRLEGVSDQAEQVIVTIVHTMVNHQGRMDKDWYDDSLEAISKVGLVPESVQQQEKRHCLVISAFAEIMCIATMSHGINMAFLTMGRPVPRLPSQDEILGGTAHGQGPLLLDWSTILKKAPTQDLSVAFAYHFKQGDIDKKSKDYLRISEKARRDMKVYGDPLHPSICLVFAAEDIWMLHHMESIYYIPEKDMMALFRTRLDPTVRCANEFSRFDVEFVAHEVAANNNCGY</sequence>